<dbReference type="Proteomes" id="UP000886520">
    <property type="component" value="Chromosome 20"/>
</dbReference>
<dbReference type="AlphaFoldDB" id="A0A9D4UAL3"/>
<proteinExistence type="predicted"/>
<gene>
    <name evidence="2" type="ORF">GOP47_0021168</name>
</gene>
<dbReference type="InterPro" id="IPR027417">
    <property type="entry name" value="P-loop_NTPase"/>
</dbReference>
<keyword evidence="1" id="KW-0150">Chloroplast</keyword>
<dbReference type="PANTHER" id="PTHR11017">
    <property type="entry name" value="LEUCINE-RICH REPEAT-CONTAINING PROTEIN"/>
    <property type="match status" value="1"/>
</dbReference>
<evidence type="ECO:0000313" key="2">
    <source>
        <dbReference type="EMBL" id="KAI5064498.1"/>
    </source>
</evidence>
<dbReference type="EMBL" id="JABFUD020000020">
    <property type="protein sequence ID" value="KAI5064498.1"/>
    <property type="molecule type" value="Genomic_DNA"/>
</dbReference>
<keyword evidence="3" id="KW-1185">Reference proteome</keyword>
<dbReference type="OrthoDB" id="1411662at2759"/>
<organism evidence="2 3">
    <name type="scientific">Adiantum capillus-veneris</name>
    <name type="common">Maidenhair fern</name>
    <dbReference type="NCBI Taxonomy" id="13818"/>
    <lineage>
        <taxon>Eukaryota</taxon>
        <taxon>Viridiplantae</taxon>
        <taxon>Streptophyta</taxon>
        <taxon>Embryophyta</taxon>
        <taxon>Tracheophyta</taxon>
        <taxon>Polypodiopsida</taxon>
        <taxon>Polypodiidae</taxon>
        <taxon>Polypodiales</taxon>
        <taxon>Pteridineae</taxon>
        <taxon>Pteridaceae</taxon>
        <taxon>Vittarioideae</taxon>
        <taxon>Adiantum</taxon>
    </lineage>
</organism>
<protein>
    <recommendedName>
        <fullName evidence="4">NB-ARC domain-containing protein</fullName>
    </recommendedName>
</protein>
<dbReference type="GO" id="GO:0043531">
    <property type="term" value="F:ADP binding"/>
    <property type="evidence" value="ECO:0007669"/>
    <property type="project" value="InterPro"/>
</dbReference>
<evidence type="ECO:0000256" key="1">
    <source>
        <dbReference type="ARBA" id="ARBA00022528"/>
    </source>
</evidence>
<dbReference type="Gene3D" id="3.40.50.300">
    <property type="entry name" value="P-loop containing nucleotide triphosphate hydrolases"/>
    <property type="match status" value="1"/>
</dbReference>
<comment type="caution">
    <text evidence="2">The sequence shown here is derived from an EMBL/GenBank/DDBJ whole genome shotgun (WGS) entry which is preliminary data.</text>
</comment>
<name>A0A9D4UAL3_ADICA</name>
<dbReference type="GO" id="GO:0006952">
    <property type="term" value="P:defense response"/>
    <property type="evidence" value="ECO:0007669"/>
    <property type="project" value="InterPro"/>
</dbReference>
<dbReference type="SUPFAM" id="SSF52540">
    <property type="entry name" value="P-loop containing nucleoside triphosphate hydrolases"/>
    <property type="match status" value="1"/>
</dbReference>
<reference evidence="2" key="1">
    <citation type="submission" date="2021-01" db="EMBL/GenBank/DDBJ databases">
        <title>Adiantum capillus-veneris genome.</title>
        <authorList>
            <person name="Fang Y."/>
            <person name="Liao Q."/>
        </authorList>
    </citation>
    <scope>NUCLEOTIDE SEQUENCE</scope>
    <source>
        <strain evidence="2">H3</strain>
        <tissue evidence="2">Leaf</tissue>
    </source>
</reference>
<evidence type="ECO:0008006" key="4">
    <source>
        <dbReference type="Google" id="ProtNLM"/>
    </source>
</evidence>
<keyword evidence="1" id="KW-0934">Plastid</keyword>
<sequence length="413" mass="46499">MLELCAFTGSVKILPLFYQSSPLDLKCQTNLDKWRTTWRKYAMQDPNRINALKLEQALHGLCAREGLIFDPSHGELAYLENIVSAISKVIPPAVHYDELGINGKERLCKVIVAKFEELESIALQPSCSPLQSRVCILGMYGLPGSGKSTLSKCLCNHYSTNLHGKALYLNLPTNITDDKLVDVCKKLVPRLSIYHNKVDLTNVSELEQMYSILSSHKLQSSKVFLVVDNIVEETIHFVQRLMGVVVGAGSKVLLVARTYNLIHRLLHGPHINSPCVYDSVRVPNVNNEEALRILLQSRDCVSLANSCALDNLPPRHKQMLEEVVSMSGFHNSKVYLPLVLKLMGAQLGQYKLDVYDRWRVNMERFGTQVQRCKKQAIMDLVKDSFTKLSSHLQFLFLDIALFIIPSVGIFTCT</sequence>
<dbReference type="InterPro" id="IPR044974">
    <property type="entry name" value="Disease_R_plants"/>
</dbReference>
<dbReference type="PRINTS" id="PR00364">
    <property type="entry name" value="DISEASERSIST"/>
</dbReference>
<evidence type="ECO:0000313" key="3">
    <source>
        <dbReference type="Proteomes" id="UP000886520"/>
    </source>
</evidence>
<accession>A0A9D4UAL3</accession>